<accession>A0ABN1QI34</accession>
<proteinExistence type="predicted"/>
<dbReference type="EMBL" id="BAAAHQ010000035">
    <property type="protein sequence ID" value="GAA0942968.1"/>
    <property type="molecule type" value="Genomic_DNA"/>
</dbReference>
<protein>
    <recommendedName>
        <fullName evidence="4">ATP synthase protein I</fullName>
    </recommendedName>
</protein>
<dbReference type="InterPro" id="IPR032820">
    <property type="entry name" value="ATPase_put"/>
</dbReference>
<evidence type="ECO:0008006" key="4">
    <source>
        <dbReference type="Google" id="ProtNLM"/>
    </source>
</evidence>
<gene>
    <name evidence="2" type="ORF">GCM10009560_55990</name>
</gene>
<keyword evidence="1" id="KW-0472">Membrane</keyword>
<sequence length="94" mass="10031">MSKVKGTGSDMTSPLSTAIVGRAMSEDKLRPEEDAQGFASAAWSIPSTLLAGMAIYGGAGWLLDRWLDTSAFFPIGVVVGVVLAVYLVYRKYGR</sequence>
<evidence type="ECO:0000313" key="3">
    <source>
        <dbReference type="Proteomes" id="UP001501578"/>
    </source>
</evidence>
<evidence type="ECO:0000256" key="1">
    <source>
        <dbReference type="SAM" id="Phobius"/>
    </source>
</evidence>
<feature type="transmembrane region" description="Helical" evidence="1">
    <location>
        <begin position="38"/>
        <end position="59"/>
    </location>
</feature>
<keyword evidence="1" id="KW-1133">Transmembrane helix</keyword>
<keyword evidence="3" id="KW-1185">Reference proteome</keyword>
<keyword evidence="1" id="KW-0812">Transmembrane</keyword>
<dbReference type="Pfam" id="PF09527">
    <property type="entry name" value="ATPase_gene1"/>
    <property type="match status" value="1"/>
</dbReference>
<comment type="caution">
    <text evidence="2">The sequence shown here is derived from an EMBL/GenBank/DDBJ whole genome shotgun (WGS) entry which is preliminary data.</text>
</comment>
<feature type="transmembrane region" description="Helical" evidence="1">
    <location>
        <begin position="71"/>
        <end position="89"/>
    </location>
</feature>
<reference evidence="2 3" key="1">
    <citation type="journal article" date="2019" name="Int. J. Syst. Evol. Microbiol.">
        <title>The Global Catalogue of Microorganisms (GCM) 10K type strain sequencing project: providing services to taxonomists for standard genome sequencing and annotation.</title>
        <authorList>
            <consortium name="The Broad Institute Genomics Platform"/>
            <consortium name="The Broad Institute Genome Sequencing Center for Infectious Disease"/>
            <person name="Wu L."/>
            <person name="Ma J."/>
        </authorList>
    </citation>
    <scope>NUCLEOTIDE SEQUENCE [LARGE SCALE GENOMIC DNA]</scope>
    <source>
        <strain evidence="2 3">JCM 11136</strain>
    </source>
</reference>
<organism evidence="2 3">
    <name type="scientific">Nonomuraea longicatena</name>
    <dbReference type="NCBI Taxonomy" id="83682"/>
    <lineage>
        <taxon>Bacteria</taxon>
        <taxon>Bacillati</taxon>
        <taxon>Actinomycetota</taxon>
        <taxon>Actinomycetes</taxon>
        <taxon>Streptosporangiales</taxon>
        <taxon>Streptosporangiaceae</taxon>
        <taxon>Nonomuraea</taxon>
    </lineage>
</organism>
<dbReference type="Proteomes" id="UP001501578">
    <property type="component" value="Unassembled WGS sequence"/>
</dbReference>
<evidence type="ECO:0000313" key="2">
    <source>
        <dbReference type="EMBL" id="GAA0942968.1"/>
    </source>
</evidence>
<name>A0ABN1QI34_9ACTN</name>